<evidence type="ECO:0000313" key="3">
    <source>
        <dbReference type="Proteomes" id="UP000325811"/>
    </source>
</evidence>
<keyword evidence="3" id="KW-1185">Reference proteome</keyword>
<organism evidence="2 3">
    <name type="scientific">Paraburkholderia dioscoreae</name>
    <dbReference type="NCBI Taxonomy" id="2604047"/>
    <lineage>
        <taxon>Bacteria</taxon>
        <taxon>Pseudomonadati</taxon>
        <taxon>Pseudomonadota</taxon>
        <taxon>Betaproteobacteria</taxon>
        <taxon>Burkholderiales</taxon>
        <taxon>Burkholderiaceae</taxon>
        <taxon>Paraburkholderia</taxon>
    </lineage>
</organism>
<feature type="region of interest" description="Disordered" evidence="1">
    <location>
        <begin position="83"/>
        <end position="103"/>
    </location>
</feature>
<proteinExistence type="predicted"/>
<dbReference type="AlphaFoldDB" id="A0A5Q4YWA1"/>
<name>A0A5Q4YWA1_9BURK</name>
<dbReference type="KEGG" id="pdio:PDMSB3_3764"/>
<accession>A0A5Q4YWA1</accession>
<evidence type="ECO:0000256" key="1">
    <source>
        <dbReference type="SAM" id="MobiDB-lite"/>
    </source>
</evidence>
<evidence type="ECO:0000313" key="2">
    <source>
        <dbReference type="EMBL" id="VVD30220.1"/>
    </source>
</evidence>
<protein>
    <submittedName>
        <fullName evidence="2">Uncharacterized protein</fullName>
    </submittedName>
</protein>
<dbReference type="Proteomes" id="UP000325811">
    <property type="component" value="Chromosome I"/>
</dbReference>
<sequence>MALGCSLVFDSKEFLAPLSRKMRLPYYEIVFRNANVLASHKVRSYNSICLLHLLLWWIKPEPLVRVFFRPRPVRARAVCARKGAKTRSAAAGLPQISRKPRTF</sequence>
<dbReference type="EMBL" id="LR699553">
    <property type="protein sequence ID" value="VVD30220.1"/>
    <property type="molecule type" value="Genomic_DNA"/>
</dbReference>
<gene>
    <name evidence="2" type="ORF">PDMSB3_3764</name>
</gene>
<reference evidence="2 3" key="1">
    <citation type="submission" date="2019-08" db="EMBL/GenBank/DDBJ databases">
        <authorList>
            <person name="Herpell B J."/>
        </authorList>
    </citation>
    <scope>NUCLEOTIDE SEQUENCE [LARGE SCALE GENOMIC DNA]</scope>
    <source>
        <strain evidence="3">Msb3</strain>
    </source>
</reference>